<gene>
    <name evidence="1" type="ORF">HNP84_006513</name>
</gene>
<name>A0A840PBY5_9ACTN</name>
<sequence>MREDEVRAAANAIIPHLPVLVGKEAATTEAELRDALARGGDGTPVKAELLRILARRAETRDWARRLLEVPERVRAFEPLPGAARHIRIPRYACPQGDGEPWFRFDVRDPVPTCPVHGLDFVRVG</sequence>
<accession>A0A840PBY5</accession>
<reference evidence="1 2" key="1">
    <citation type="submission" date="2020-08" db="EMBL/GenBank/DDBJ databases">
        <title>Genomic Encyclopedia of Type Strains, Phase IV (KMG-IV): sequencing the most valuable type-strain genomes for metagenomic binning, comparative biology and taxonomic classification.</title>
        <authorList>
            <person name="Goeker M."/>
        </authorList>
    </citation>
    <scope>NUCLEOTIDE SEQUENCE [LARGE SCALE GENOMIC DNA]</scope>
    <source>
        <strain evidence="1 2">DSM 45615</strain>
    </source>
</reference>
<dbReference type="EMBL" id="JACHGN010000015">
    <property type="protein sequence ID" value="MBB5136762.1"/>
    <property type="molecule type" value="Genomic_DNA"/>
</dbReference>
<dbReference type="RefSeq" id="WP_185053634.1">
    <property type="nucleotide sequence ID" value="NZ_BAABIX010000008.1"/>
</dbReference>
<keyword evidence="2" id="KW-1185">Reference proteome</keyword>
<dbReference type="AlphaFoldDB" id="A0A840PBY5"/>
<evidence type="ECO:0000313" key="2">
    <source>
        <dbReference type="Proteomes" id="UP000578449"/>
    </source>
</evidence>
<organism evidence="1 2">
    <name type="scientific">Thermocatellispora tengchongensis</name>
    <dbReference type="NCBI Taxonomy" id="1073253"/>
    <lineage>
        <taxon>Bacteria</taxon>
        <taxon>Bacillati</taxon>
        <taxon>Actinomycetota</taxon>
        <taxon>Actinomycetes</taxon>
        <taxon>Streptosporangiales</taxon>
        <taxon>Streptosporangiaceae</taxon>
        <taxon>Thermocatellispora</taxon>
    </lineage>
</organism>
<evidence type="ECO:0000313" key="1">
    <source>
        <dbReference type="EMBL" id="MBB5136762.1"/>
    </source>
</evidence>
<protein>
    <submittedName>
        <fullName evidence="1">Uncharacterized protein</fullName>
    </submittedName>
</protein>
<dbReference type="Proteomes" id="UP000578449">
    <property type="component" value="Unassembled WGS sequence"/>
</dbReference>
<comment type="caution">
    <text evidence="1">The sequence shown here is derived from an EMBL/GenBank/DDBJ whole genome shotgun (WGS) entry which is preliminary data.</text>
</comment>
<proteinExistence type="predicted"/>